<keyword evidence="1" id="KW-0175">Coiled coil</keyword>
<gene>
    <name evidence="2" type="ORF">DSM5745_04978</name>
</gene>
<protein>
    <submittedName>
        <fullName evidence="2">Uncharacterized protein</fullName>
    </submittedName>
</protein>
<evidence type="ECO:0000313" key="2">
    <source>
        <dbReference type="EMBL" id="RDW81421.1"/>
    </source>
</evidence>
<proteinExistence type="predicted"/>
<name>A0A3D8S5T1_9EURO</name>
<dbReference type="RefSeq" id="XP_026604474.1">
    <property type="nucleotide sequence ID" value="XM_026746994.1"/>
</dbReference>
<dbReference type="GeneID" id="38115348"/>
<reference evidence="2 3" key="1">
    <citation type="journal article" date="2018" name="IMA Fungus">
        <title>IMA Genome-F 9: Draft genome sequence of Annulohypoxylon stygium, Aspergillus mulundensis, Berkeleyomyces basicola (syn. Thielaviopsis basicola), Ceratocystis smalleyi, two Cercospora beticola strains, Coleophoma cylindrospora, Fusarium fracticaudum, Phialophora cf. hyalina, and Morchella septimelata.</title>
        <authorList>
            <person name="Wingfield B.D."/>
            <person name="Bills G.F."/>
            <person name="Dong Y."/>
            <person name="Huang W."/>
            <person name="Nel W.J."/>
            <person name="Swalarsk-Parry B.S."/>
            <person name="Vaghefi N."/>
            <person name="Wilken P.M."/>
            <person name="An Z."/>
            <person name="de Beer Z.W."/>
            <person name="De Vos L."/>
            <person name="Chen L."/>
            <person name="Duong T.A."/>
            <person name="Gao Y."/>
            <person name="Hammerbacher A."/>
            <person name="Kikkert J.R."/>
            <person name="Li Y."/>
            <person name="Li H."/>
            <person name="Li K."/>
            <person name="Li Q."/>
            <person name="Liu X."/>
            <person name="Ma X."/>
            <person name="Naidoo K."/>
            <person name="Pethybridge S.J."/>
            <person name="Sun J."/>
            <person name="Steenkamp E.T."/>
            <person name="van der Nest M.A."/>
            <person name="van Wyk S."/>
            <person name="Wingfield M.J."/>
            <person name="Xiong C."/>
            <person name="Yue Q."/>
            <person name="Zhang X."/>
        </authorList>
    </citation>
    <scope>NUCLEOTIDE SEQUENCE [LARGE SCALE GENOMIC DNA]</scope>
    <source>
        <strain evidence="2 3">DSM 5745</strain>
    </source>
</reference>
<accession>A0A3D8S5T1</accession>
<dbReference type="AlphaFoldDB" id="A0A3D8S5T1"/>
<evidence type="ECO:0000313" key="3">
    <source>
        <dbReference type="Proteomes" id="UP000256690"/>
    </source>
</evidence>
<organism evidence="2 3">
    <name type="scientific">Aspergillus mulundensis</name>
    <dbReference type="NCBI Taxonomy" id="1810919"/>
    <lineage>
        <taxon>Eukaryota</taxon>
        <taxon>Fungi</taxon>
        <taxon>Dikarya</taxon>
        <taxon>Ascomycota</taxon>
        <taxon>Pezizomycotina</taxon>
        <taxon>Eurotiomycetes</taxon>
        <taxon>Eurotiomycetidae</taxon>
        <taxon>Eurotiales</taxon>
        <taxon>Aspergillaceae</taxon>
        <taxon>Aspergillus</taxon>
        <taxon>Aspergillus subgen. Nidulantes</taxon>
    </lineage>
</organism>
<comment type="caution">
    <text evidence="2">The sequence shown here is derived from an EMBL/GenBank/DDBJ whole genome shotgun (WGS) entry which is preliminary data.</text>
</comment>
<keyword evidence="3" id="KW-1185">Reference proteome</keyword>
<sequence>MVCPGAKLKAARRLGFQREAEHTCEVLQLQAQHLIRDVERLTLERDDYRNQRDQWEEMANTVNTEKEELKADLREQVAVTRRTQEQLAAISETHNFQDDLDSGKPDSVEDMGCDRSSIGKLIVNHWKEREASRTQAMRDNAAIEELSALDRQRAL</sequence>
<dbReference type="EMBL" id="PVWQ01000005">
    <property type="protein sequence ID" value="RDW81421.1"/>
    <property type="molecule type" value="Genomic_DNA"/>
</dbReference>
<feature type="coiled-coil region" evidence="1">
    <location>
        <begin position="24"/>
        <end position="72"/>
    </location>
</feature>
<dbReference type="Proteomes" id="UP000256690">
    <property type="component" value="Unassembled WGS sequence"/>
</dbReference>
<evidence type="ECO:0000256" key="1">
    <source>
        <dbReference type="SAM" id="Coils"/>
    </source>
</evidence>